<dbReference type="FunFam" id="3.40.50.720:FF:000084">
    <property type="entry name" value="Short-chain dehydrogenase reductase"/>
    <property type="match status" value="1"/>
</dbReference>
<dbReference type="InterPro" id="IPR020904">
    <property type="entry name" value="Sc_DH/Rdtase_CS"/>
</dbReference>
<dbReference type="Gene3D" id="3.40.50.720">
    <property type="entry name" value="NAD(P)-binding Rossmann-like Domain"/>
    <property type="match status" value="1"/>
</dbReference>
<evidence type="ECO:0000313" key="3">
    <source>
        <dbReference type="EMBL" id="KAG5166120.1"/>
    </source>
</evidence>
<dbReference type="Pfam" id="PF13561">
    <property type="entry name" value="adh_short_C2"/>
    <property type="match status" value="1"/>
</dbReference>
<dbReference type="PRINTS" id="PR00080">
    <property type="entry name" value="SDRFAMILY"/>
</dbReference>
<dbReference type="EMBL" id="JAFIQS010000008">
    <property type="protein sequence ID" value="KAG5166120.1"/>
    <property type="molecule type" value="Genomic_DNA"/>
</dbReference>
<dbReference type="GO" id="GO:0016616">
    <property type="term" value="F:oxidoreductase activity, acting on the CH-OH group of donors, NAD or NADP as acceptor"/>
    <property type="evidence" value="ECO:0007669"/>
    <property type="project" value="TreeGrafter"/>
</dbReference>
<reference evidence="3" key="1">
    <citation type="submission" date="2021-02" db="EMBL/GenBank/DDBJ databases">
        <title>Psilocybe cubensis genome.</title>
        <authorList>
            <person name="Mckernan K.J."/>
            <person name="Crawford S."/>
            <person name="Trippe A."/>
            <person name="Kane L.T."/>
            <person name="Mclaughlin S."/>
        </authorList>
    </citation>
    <scope>NUCLEOTIDE SEQUENCE [LARGE SCALE GENOMIC DNA]</scope>
    <source>
        <strain evidence="3">MGC-MH-2018</strain>
    </source>
</reference>
<name>A0A8H7XQV3_PSICU</name>
<accession>A0A8H7XQV3</accession>
<keyword evidence="2" id="KW-0521">NADP</keyword>
<dbReference type="InterPro" id="IPR036291">
    <property type="entry name" value="NAD(P)-bd_dom_sf"/>
</dbReference>
<proteinExistence type="inferred from homology"/>
<dbReference type="GO" id="GO:0048038">
    <property type="term" value="F:quinone binding"/>
    <property type="evidence" value="ECO:0007669"/>
    <property type="project" value="TreeGrafter"/>
</dbReference>
<protein>
    <submittedName>
        <fullName evidence="3">Uncharacterized protein</fullName>
    </submittedName>
</protein>
<dbReference type="AlphaFoldDB" id="A0A8H7XQV3"/>
<dbReference type="PANTHER" id="PTHR42760:SF121">
    <property type="entry name" value="3-OXOACYL-(ACYL-CARRIER-PROTEIN) REDUCTASE"/>
    <property type="match status" value="1"/>
</dbReference>
<dbReference type="PANTHER" id="PTHR42760">
    <property type="entry name" value="SHORT-CHAIN DEHYDROGENASES/REDUCTASES FAMILY MEMBER"/>
    <property type="match status" value="1"/>
</dbReference>
<dbReference type="GO" id="GO:0006633">
    <property type="term" value="P:fatty acid biosynthetic process"/>
    <property type="evidence" value="ECO:0007669"/>
    <property type="project" value="TreeGrafter"/>
</dbReference>
<evidence type="ECO:0000256" key="1">
    <source>
        <dbReference type="ARBA" id="ARBA00006484"/>
    </source>
</evidence>
<sequence>MFQIFPSLVRLSASIRPCLYRSGRYNVPQFATVASYESTGHAGSVSPVAVVTGASRGIGRAIALQLARDGYDVALNDLPSNKIQLEGLSSEINEQTGQRTLVLPGDVSVEDDVKGLVEASTKDLGGVDVMIANAGVALLEPLLESNIDNWDRVVAVNLRGVFLCYKYAAQQMVKQGRGGRIIGASSILGKLGKPFCGAYSATKFAVRSLTQTTAQELAQHGITVNAYAPGPIETDMISGIPMIPDEAIRHTIERNLTKTDLGYVGSPQDVAGLVSFLVSDKGRFITGQAITIDGGMIYQ</sequence>
<dbReference type="InterPro" id="IPR002347">
    <property type="entry name" value="SDR_fam"/>
</dbReference>
<dbReference type="SUPFAM" id="SSF51735">
    <property type="entry name" value="NAD(P)-binding Rossmann-fold domains"/>
    <property type="match status" value="1"/>
</dbReference>
<organism evidence="3">
    <name type="scientific">Psilocybe cubensis</name>
    <name type="common">Psychedelic mushroom</name>
    <name type="synonym">Stropharia cubensis</name>
    <dbReference type="NCBI Taxonomy" id="181762"/>
    <lineage>
        <taxon>Eukaryota</taxon>
        <taxon>Fungi</taxon>
        <taxon>Dikarya</taxon>
        <taxon>Basidiomycota</taxon>
        <taxon>Agaricomycotina</taxon>
        <taxon>Agaricomycetes</taxon>
        <taxon>Agaricomycetidae</taxon>
        <taxon>Agaricales</taxon>
        <taxon>Agaricineae</taxon>
        <taxon>Strophariaceae</taxon>
        <taxon>Psilocybe</taxon>
    </lineage>
</organism>
<comment type="similarity">
    <text evidence="1">Belongs to the short-chain dehydrogenases/reductases (SDR) family.</text>
</comment>
<comment type="caution">
    <text evidence="3">The sequence shown here is derived from an EMBL/GenBank/DDBJ whole genome shotgun (WGS) entry which is preliminary data.</text>
</comment>
<evidence type="ECO:0000256" key="2">
    <source>
        <dbReference type="ARBA" id="ARBA00022857"/>
    </source>
</evidence>
<gene>
    <name evidence="3" type="ORF">JR316_008194</name>
</gene>
<dbReference type="PRINTS" id="PR00081">
    <property type="entry name" value="GDHRDH"/>
</dbReference>
<dbReference type="PROSITE" id="PS00061">
    <property type="entry name" value="ADH_SHORT"/>
    <property type="match status" value="1"/>
</dbReference>